<reference evidence="3" key="1">
    <citation type="journal article" date="2021" name="Nat. Commun.">
        <title>Genetic determinants of endophytism in the Arabidopsis root mycobiome.</title>
        <authorList>
            <person name="Mesny F."/>
            <person name="Miyauchi S."/>
            <person name="Thiergart T."/>
            <person name="Pickel B."/>
            <person name="Atanasova L."/>
            <person name="Karlsson M."/>
            <person name="Huettel B."/>
            <person name="Barry K.W."/>
            <person name="Haridas S."/>
            <person name="Chen C."/>
            <person name="Bauer D."/>
            <person name="Andreopoulos W."/>
            <person name="Pangilinan J."/>
            <person name="LaButti K."/>
            <person name="Riley R."/>
            <person name="Lipzen A."/>
            <person name="Clum A."/>
            <person name="Drula E."/>
            <person name="Henrissat B."/>
            <person name="Kohler A."/>
            <person name="Grigoriev I.V."/>
            <person name="Martin F.M."/>
            <person name="Hacquard S."/>
        </authorList>
    </citation>
    <scope>NUCLEOTIDE SEQUENCE</scope>
    <source>
        <strain evidence="3">MPI-CAGE-AT-0021</strain>
    </source>
</reference>
<accession>A0A9P9EX52</accession>
<dbReference type="EMBL" id="JAGMUU010000008">
    <property type="protein sequence ID" value="KAH7146862.1"/>
    <property type="molecule type" value="Genomic_DNA"/>
</dbReference>
<dbReference type="Gene3D" id="3.40.50.300">
    <property type="entry name" value="P-loop containing nucleotide triphosphate hydrolases"/>
    <property type="match status" value="1"/>
</dbReference>
<dbReference type="PROSITE" id="PS50837">
    <property type="entry name" value="NACHT"/>
    <property type="match status" value="1"/>
</dbReference>
<evidence type="ECO:0000313" key="3">
    <source>
        <dbReference type="EMBL" id="KAH7146862.1"/>
    </source>
</evidence>
<gene>
    <name evidence="3" type="ORF">B0J13DRAFT_664554</name>
</gene>
<dbReference type="InterPro" id="IPR027417">
    <property type="entry name" value="P-loop_NTPase"/>
</dbReference>
<dbReference type="OrthoDB" id="538223at2759"/>
<evidence type="ECO:0000256" key="1">
    <source>
        <dbReference type="ARBA" id="ARBA00022737"/>
    </source>
</evidence>
<name>A0A9P9EX52_9HYPO</name>
<sequence>MTTNYAGIVRAEGHAKVQIGDIHNYGSDTSNLLSLPTAHEAAFDSYAEQHNARCHRGTRAELLCEIRVWADNPHGESIFWLNGMAGTGKSTISRTVAKAFADDGLLGASFFFKRGEGDRGKATLFFPTIANQLVRKIPALAPSVREAIDADPGVAGKALRDQFEKLILQPLSRVHHAIAIMIVVDALDECDGDNDVKAIISLLAQAKALRSARLRIFITSRPELPIRLGFKNVQGKYQDLALHQTPELIVERDISAFLGHELARIRNEYNSQALEGLELPLDWPGEYVIRNLAQIAVPLFIFAATVCRFVEDPAWSDPAAQLEKALQYQTKTHDSELDKLDATYLPVLNQLTADRTNPQRSRLLAQFRDVVGPIILLAQPLSVSSLA</sequence>
<organism evidence="3 4">
    <name type="scientific">Dactylonectria estremocensis</name>
    <dbReference type="NCBI Taxonomy" id="1079267"/>
    <lineage>
        <taxon>Eukaryota</taxon>
        <taxon>Fungi</taxon>
        <taxon>Dikarya</taxon>
        <taxon>Ascomycota</taxon>
        <taxon>Pezizomycotina</taxon>
        <taxon>Sordariomycetes</taxon>
        <taxon>Hypocreomycetidae</taxon>
        <taxon>Hypocreales</taxon>
        <taxon>Nectriaceae</taxon>
        <taxon>Dactylonectria</taxon>
    </lineage>
</organism>
<dbReference type="InterPro" id="IPR007111">
    <property type="entry name" value="NACHT_NTPase"/>
</dbReference>
<evidence type="ECO:0000313" key="4">
    <source>
        <dbReference type="Proteomes" id="UP000717696"/>
    </source>
</evidence>
<dbReference type="PANTHER" id="PTHR10039">
    <property type="entry name" value="AMELOGENIN"/>
    <property type="match status" value="1"/>
</dbReference>
<keyword evidence="4" id="KW-1185">Reference proteome</keyword>
<comment type="caution">
    <text evidence="3">The sequence shown here is derived from an EMBL/GenBank/DDBJ whole genome shotgun (WGS) entry which is preliminary data.</text>
</comment>
<keyword evidence="1" id="KW-0677">Repeat</keyword>
<dbReference type="SUPFAM" id="SSF52540">
    <property type="entry name" value="P-loop containing nucleoside triphosphate hydrolases"/>
    <property type="match status" value="1"/>
</dbReference>
<protein>
    <recommendedName>
        <fullName evidence="2">NACHT domain-containing protein</fullName>
    </recommendedName>
</protein>
<dbReference type="Proteomes" id="UP000717696">
    <property type="component" value="Unassembled WGS sequence"/>
</dbReference>
<dbReference type="Pfam" id="PF24883">
    <property type="entry name" value="NPHP3_N"/>
    <property type="match status" value="1"/>
</dbReference>
<evidence type="ECO:0000259" key="2">
    <source>
        <dbReference type="PROSITE" id="PS50837"/>
    </source>
</evidence>
<dbReference type="PANTHER" id="PTHR10039:SF14">
    <property type="entry name" value="NACHT DOMAIN-CONTAINING PROTEIN"/>
    <property type="match status" value="1"/>
</dbReference>
<dbReference type="AlphaFoldDB" id="A0A9P9EX52"/>
<feature type="domain" description="NACHT" evidence="2">
    <location>
        <begin position="77"/>
        <end position="222"/>
    </location>
</feature>
<proteinExistence type="predicted"/>
<dbReference type="InterPro" id="IPR056884">
    <property type="entry name" value="NPHP3-like_N"/>
</dbReference>